<accession>A0A9W4DKP2</accession>
<feature type="chain" id="PRO_5040981426" evidence="1">
    <location>
        <begin position="21"/>
        <end position="158"/>
    </location>
</feature>
<dbReference type="Proteomes" id="UP000683417">
    <property type="component" value="Unassembled WGS sequence"/>
</dbReference>
<name>A0A9W4DKP2_BLUGR</name>
<evidence type="ECO:0000313" key="3">
    <source>
        <dbReference type="Proteomes" id="UP000683417"/>
    </source>
</evidence>
<gene>
    <name evidence="2" type="ORF">BGTH12_LOCUS4892</name>
</gene>
<reference evidence="2" key="1">
    <citation type="submission" date="2020-10" db="EMBL/GenBank/DDBJ databases">
        <authorList>
            <person name="Muller C M."/>
        </authorList>
    </citation>
    <scope>NUCLEOTIDE SEQUENCE</scope>
    <source>
        <strain evidence="2">THUN-12</strain>
    </source>
</reference>
<protein>
    <submittedName>
        <fullName evidence="2">BgTH12-03196</fullName>
    </submittedName>
</protein>
<proteinExistence type="predicted"/>
<organism evidence="2 3">
    <name type="scientific">Blumeria graminis f. sp. triticale</name>
    <dbReference type="NCBI Taxonomy" id="1689686"/>
    <lineage>
        <taxon>Eukaryota</taxon>
        <taxon>Fungi</taxon>
        <taxon>Dikarya</taxon>
        <taxon>Ascomycota</taxon>
        <taxon>Pezizomycotina</taxon>
        <taxon>Leotiomycetes</taxon>
        <taxon>Erysiphales</taxon>
        <taxon>Erysiphaceae</taxon>
        <taxon>Blumeria</taxon>
    </lineage>
</organism>
<evidence type="ECO:0000256" key="1">
    <source>
        <dbReference type="SAM" id="SignalP"/>
    </source>
</evidence>
<dbReference type="AlphaFoldDB" id="A0A9W4DKP2"/>
<evidence type="ECO:0000313" key="2">
    <source>
        <dbReference type="EMBL" id="CAD6503534.1"/>
    </source>
</evidence>
<comment type="caution">
    <text evidence="2">The sequence shown here is derived from an EMBL/GenBank/DDBJ whole genome shotgun (WGS) entry which is preliminary data.</text>
</comment>
<sequence>MQLSSSVILLSLLFPSFSQAMLQAGQSGYYCGKSVLFSSANLESKKRALNQVSMSSPKNACTQDRCVVKVTGNTPKLTPVNKQMSEVLDVGTTYMKPLKAIGGTQSVDMVYYLAITCAINICHRYQIIQKSMDGSRARVCTPSMESQRSFRTVPRAID</sequence>
<dbReference type="EMBL" id="CAJHIT010000007">
    <property type="protein sequence ID" value="CAD6503534.1"/>
    <property type="molecule type" value="Genomic_DNA"/>
</dbReference>
<keyword evidence="1" id="KW-0732">Signal</keyword>
<feature type="signal peptide" evidence="1">
    <location>
        <begin position="1"/>
        <end position="20"/>
    </location>
</feature>